<accession>A0ABR7U4X5</accession>
<feature type="domain" description="AAA+ ATPase" evidence="2">
    <location>
        <begin position="246"/>
        <end position="387"/>
    </location>
</feature>
<dbReference type="PANTHER" id="PTHR23076:SF97">
    <property type="entry name" value="ATP-DEPENDENT ZINC METALLOPROTEASE YME1L1"/>
    <property type="match status" value="1"/>
</dbReference>
<dbReference type="RefSeq" id="WP_188102793.1">
    <property type="nucleotide sequence ID" value="NZ_JAANIH010000028.1"/>
</dbReference>
<protein>
    <submittedName>
        <fullName evidence="3">AAA family ATPase</fullName>
    </submittedName>
</protein>
<dbReference type="InterPro" id="IPR003959">
    <property type="entry name" value="ATPase_AAA_core"/>
</dbReference>
<dbReference type="Pfam" id="PF01434">
    <property type="entry name" value="Peptidase_M41"/>
    <property type="match status" value="1"/>
</dbReference>
<dbReference type="CDD" id="cd19481">
    <property type="entry name" value="RecA-like_protease"/>
    <property type="match status" value="1"/>
</dbReference>
<dbReference type="InterPro" id="IPR037219">
    <property type="entry name" value="Peptidase_M41-like"/>
</dbReference>
<gene>
    <name evidence="3" type="ORF">HA482_10340</name>
</gene>
<dbReference type="Proteomes" id="UP000639516">
    <property type="component" value="Unassembled WGS sequence"/>
</dbReference>
<evidence type="ECO:0000313" key="4">
    <source>
        <dbReference type="Proteomes" id="UP000639516"/>
    </source>
</evidence>
<dbReference type="Gene3D" id="1.20.58.760">
    <property type="entry name" value="Peptidase M41"/>
    <property type="match status" value="1"/>
</dbReference>
<reference evidence="3 4" key="1">
    <citation type="journal article" date="2020" name="Arch. Microbiol.">
        <title>Bradyrhizobium campsiandrae sp. nov., a nitrogen-fixing bacterial strain isolated from a native leguminous tree from the Amazon adapted to flooded conditions.</title>
        <authorList>
            <person name="Cabral Michel D."/>
            <person name="Martins da Costa E."/>
            <person name="Azarias Guimaraes A."/>
            <person name="Soares de Carvalho T."/>
            <person name="Santos de Castro Caputo P."/>
            <person name="Willems A."/>
            <person name="de Souza Moreira F.M."/>
        </authorList>
    </citation>
    <scope>NUCLEOTIDE SEQUENCE [LARGE SCALE GENOMIC DNA]</scope>
    <source>
        <strain evidence="4">INPA 384B</strain>
    </source>
</reference>
<feature type="compositionally biased region" description="Basic and acidic residues" evidence="1">
    <location>
        <begin position="641"/>
        <end position="654"/>
    </location>
</feature>
<dbReference type="SMART" id="SM00382">
    <property type="entry name" value="AAA"/>
    <property type="match status" value="1"/>
</dbReference>
<dbReference type="InterPro" id="IPR000642">
    <property type="entry name" value="Peptidase_M41"/>
</dbReference>
<organism evidence="3 4">
    <name type="scientific">Bradyrhizobium campsiandrae</name>
    <dbReference type="NCBI Taxonomy" id="1729892"/>
    <lineage>
        <taxon>Bacteria</taxon>
        <taxon>Pseudomonadati</taxon>
        <taxon>Pseudomonadota</taxon>
        <taxon>Alphaproteobacteria</taxon>
        <taxon>Hyphomicrobiales</taxon>
        <taxon>Nitrobacteraceae</taxon>
        <taxon>Bradyrhizobium</taxon>
    </lineage>
</organism>
<feature type="region of interest" description="Disordered" evidence="1">
    <location>
        <begin position="641"/>
        <end position="677"/>
    </location>
</feature>
<sequence>MAVSLARKPVPPHRIAASLLFARTFDERPQLLRGIRGGAPIIIIDIGDRIMLDEVALAWQRILFGDDDKLDGISIVDRNDSTPEIHFMIVKEPPKPQVRASNGDITLEELSMARPIIAISPAAKSHLPDVLIRAATERINFPTLDLATIAQIIRIVTGKTIRQPIDANIVERTTLADLVVAVRYDRTPAECVAELRRLSMAKENLKASRELALVDLHGIEEARTWAEAAISDIKAWRDGRIPWSQVPSGIALSGPPGCGKTTFAAVFCREAGLHMVAATLAKWQSSGEAHLGHLLRAMRQDFEEARANVPSCVFIDEIDSFPSRSGVTHSHRDYVVEVVNALLAEVDGIKGRDGVVVIGASNEITRCEPALLRAGRLEKIVTIGLPSAVELELMFRVRLKSDLAQEDLATIVELTTGMVGADVERIVKDARRFARQADDRAMTLSDLRNAIVRPEVRPTEQRWRHCVHEAAHLLVDVILFGPDGVLATMASIGRAGGRSVRTIDPGRFFGTPDDYRRRLQVILAGRAGEECLLGSVSHGAGGEPGLGSDLEEATQLASAMVTRLGLAGTGYLTYFGRSQNVRDELAFAEIREAIGRELSDAAMAAEILVRAHRRALEAVARLLLSSGRASGADVAEVLRGRGSDRTARRVDPLRAHGLAGSERSWSAKDSPTAREPN</sequence>
<proteinExistence type="predicted"/>
<evidence type="ECO:0000256" key="1">
    <source>
        <dbReference type="SAM" id="MobiDB-lite"/>
    </source>
</evidence>
<dbReference type="InterPro" id="IPR003593">
    <property type="entry name" value="AAA+_ATPase"/>
</dbReference>
<dbReference type="Pfam" id="PF00004">
    <property type="entry name" value="AAA"/>
    <property type="match status" value="1"/>
</dbReference>
<dbReference type="Gene3D" id="1.10.8.60">
    <property type="match status" value="1"/>
</dbReference>
<dbReference type="InterPro" id="IPR027417">
    <property type="entry name" value="P-loop_NTPase"/>
</dbReference>
<dbReference type="EMBL" id="JAATTO010000012">
    <property type="protein sequence ID" value="MBC9978615.1"/>
    <property type="molecule type" value="Genomic_DNA"/>
</dbReference>
<keyword evidence="4" id="KW-1185">Reference proteome</keyword>
<evidence type="ECO:0000259" key="2">
    <source>
        <dbReference type="SMART" id="SM00382"/>
    </source>
</evidence>
<dbReference type="PANTHER" id="PTHR23076">
    <property type="entry name" value="METALLOPROTEASE M41 FTSH"/>
    <property type="match status" value="1"/>
</dbReference>
<comment type="caution">
    <text evidence="3">The sequence shown here is derived from an EMBL/GenBank/DDBJ whole genome shotgun (WGS) entry which is preliminary data.</text>
</comment>
<evidence type="ECO:0000313" key="3">
    <source>
        <dbReference type="EMBL" id="MBC9978615.1"/>
    </source>
</evidence>
<dbReference type="SUPFAM" id="SSF52540">
    <property type="entry name" value="P-loop containing nucleoside triphosphate hydrolases"/>
    <property type="match status" value="1"/>
</dbReference>
<dbReference type="SUPFAM" id="SSF140990">
    <property type="entry name" value="FtsH protease domain-like"/>
    <property type="match status" value="1"/>
</dbReference>
<name>A0ABR7U4X5_9BRAD</name>
<dbReference type="Gene3D" id="3.40.50.300">
    <property type="entry name" value="P-loop containing nucleotide triphosphate hydrolases"/>
    <property type="match status" value="1"/>
</dbReference>